<proteinExistence type="predicted"/>
<dbReference type="InParanoid" id="K9TCT4"/>
<organism evidence="2 3">
    <name type="scientific">Oscillatoria acuminata PCC 6304</name>
    <dbReference type="NCBI Taxonomy" id="56110"/>
    <lineage>
        <taxon>Bacteria</taxon>
        <taxon>Bacillati</taxon>
        <taxon>Cyanobacteriota</taxon>
        <taxon>Cyanophyceae</taxon>
        <taxon>Oscillatoriophycideae</taxon>
        <taxon>Oscillatoriales</taxon>
        <taxon>Oscillatoriaceae</taxon>
        <taxon>Oscillatoria</taxon>
    </lineage>
</organism>
<dbReference type="GO" id="GO:0004518">
    <property type="term" value="F:nuclease activity"/>
    <property type="evidence" value="ECO:0007669"/>
    <property type="project" value="InterPro"/>
</dbReference>
<evidence type="ECO:0000313" key="3">
    <source>
        <dbReference type="Proteomes" id="UP000010367"/>
    </source>
</evidence>
<sequence length="384" mass="43761">MSDILNKKPNNDSGTDTLERYRYQARIALPFCLSCANQKGENLRSIVMEHFEDIVLEYSDYWHFIQVKTRNASRGLWKLNDATGGLKSLYRTFNEISDPNAKYSLWIEGTIKPDDLLMDLTSLNNISNELVEKVSKNLDIQKDECKNFLKFVTVRAELPPRESIISQNIMLMGDIFKNTPVHQLKSLEEKLTDEIFRAMSCERLPNYLYHYIAKLQDAEEEVKSRIKAKRLTASNISDIIGLDISSNSPILLQLFTDLNAPKRTKLEEKLLVAGASERIIKSAKTLRANASIHEAEILSSTLMETKVLVDVQLRLEILTDSIVEKLSNLDEPAKTIWCELLDELIKKASFIDPNQIYKQDPYLLLGAACGLSDECRIDWGVKIA</sequence>
<keyword evidence="3" id="KW-1185">Reference proteome</keyword>
<feature type="domain" description="CD-NTase associated protein 4-like DNA endonuclease" evidence="1">
    <location>
        <begin position="12"/>
        <end position="197"/>
    </location>
</feature>
<gene>
    <name evidence="2" type="ORF">Oscil6304_0590</name>
</gene>
<dbReference type="OrthoDB" id="2512601at2"/>
<accession>K9TCT4</accession>
<reference evidence="2 3" key="1">
    <citation type="submission" date="2012-06" db="EMBL/GenBank/DDBJ databases">
        <title>Finished chromosome of genome of Oscillatoria acuminata PCC 6304.</title>
        <authorList>
            <consortium name="US DOE Joint Genome Institute"/>
            <person name="Gugger M."/>
            <person name="Coursin T."/>
            <person name="Rippka R."/>
            <person name="Tandeau De Marsac N."/>
            <person name="Huntemann M."/>
            <person name="Wei C.-L."/>
            <person name="Han J."/>
            <person name="Detter J.C."/>
            <person name="Han C."/>
            <person name="Tapia R."/>
            <person name="Davenport K."/>
            <person name="Daligault H."/>
            <person name="Erkkila T."/>
            <person name="Gu W."/>
            <person name="Munk A.C.C."/>
            <person name="Teshima H."/>
            <person name="Xu Y."/>
            <person name="Chain P."/>
            <person name="Chen A."/>
            <person name="Krypides N."/>
            <person name="Mavromatis K."/>
            <person name="Markowitz V."/>
            <person name="Szeto E."/>
            <person name="Ivanova N."/>
            <person name="Mikhailova N."/>
            <person name="Ovchinnikova G."/>
            <person name="Pagani I."/>
            <person name="Pati A."/>
            <person name="Goodwin L."/>
            <person name="Peters L."/>
            <person name="Pitluck S."/>
            <person name="Woyke T."/>
            <person name="Kerfeld C."/>
        </authorList>
    </citation>
    <scope>NUCLEOTIDE SEQUENCE [LARGE SCALE GENOMIC DNA]</scope>
    <source>
        <strain evidence="2 3">PCC 6304</strain>
    </source>
</reference>
<dbReference type="KEGG" id="oac:Oscil6304_0590"/>
<name>K9TCT4_9CYAN</name>
<dbReference type="EMBL" id="CP003607">
    <property type="protein sequence ID" value="AFY80330.1"/>
    <property type="molecule type" value="Genomic_DNA"/>
</dbReference>
<evidence type="ECO:0000313" key="2">
    <source>
        <dbReference type="EMBL" id="AFY80330.1"/>
    </source>
</evidence>
<dbReference type="STRING" id="56110.Oscil6304_0590"/>
<dbReference type="HOGENOM" id="CLU_775935_0_0_3"/>
<dbReference type="AlphaFoldDB" id="K9TCT4"/>
<dbReference type="Pfam" id="PF14130">
    <property type="entry name" value="Cap4_nuclease"/>
    <property type="match status" value="1"/>
</dbReference>
<dbReference type="RefSeq" id="WP_015146980.1">
    <property type="nucleotide sequence ID" value="NC_019693.1"/>
</dbReference>
<dbReference type="InterPro" id="IPR025382">
    <property type="entry name" value="Cap4-like_endonuclease_dom"/>
</dbReference>
<protein>
    <recommendedName>
        <fullName evidence="1">CD-NTase associated protein 4-like DNA endonuclease domain-containing protein</fullName>
    </recommendedName>
</protein>
<dbReference type="Proteomes" id="UP000010367">
    <property type="component" value="Chromosome"/>
</dbReference>
<evidence type="ECO:0000259" key="1">
    <source>
        <dbReference type="Pfam" id="PF14130"/>
    </source>
</evidence>